<dbReference type="Proteomes" id="UP000559860">
    <property type="component" value="Unassembled WGS sequence"/>
</dbReference>
<accession>A0A7W4IW49</accession>
<keyword evidence="1" id="KW-0812">Transmembrane</keyword>
<organism evidence="2 3">
    <name type="scientific">Gluconacetobacter aggeris</name>
    <dbReference type="NCBI Taxonomy" id="1286186"/>
    <lineage>
        <taxon>Bacteria</taxon>
        <taxon>Pseudomonadati</taxon>
        <taxon>Pseudomonadota</taxon>
        <taxon>Alphaproteobacteria</taxon>
        <taxon>Acetobacterales</taxon>
        <taxon>Acetobacteraceae</taxon>
        <taxon>Gluconacetobacter</taxon>
    </lineage>
</organism>
<dbReference type="PANTHER" id="PTHR38588:SF1">
    <property type="entry name" value="BLL0334 PROTEIN"/>
    <property type="match status" value="1"/>
</dbReference>
<keyword evidence="3" id="KW-1185">Reference proteome</keyword>
<dbReference type="PANTHER" id="PTHR38588">
    <property type="entry name" value="BLL0334 PROTEIN"/>
    <property type="match status" value="1"/>
</dbReference>
<gene>
    <name evidence="2" type="ORF">HLH36_16100</name>
</gene>
<proteinExistence type="predicted"/>
<keyword evidence="1" id="KW-0472">Membrane</keyword>
<dbReference type="InterPro" id="IPR023393">
    <property type="entry name" value="START-like_dom_sf"/>
</dbReference>
<dbReference type="InterPro" id="IPR010419">
    <property type="entry name" value="CO_DH_gsu"/>
</dbReference>
<evidence type="ECO:0000313" key="2">
    <source>
        <dbReference type="EMBL" id="MBB2169847.1"/>
    </source>
</evidence>
<sequence>MNIEGQHEIAAPVDIVWRALNDPEILRRSVPGCTLFELSGPDEYAIQVEARIGPLSARFGGKAQISDIVPGRSYVLSGRGQGGAAGFAQGMARVRLEARDEATLLHYEGSFDVGGKLASVGARMIDGLARDRTEDFFRAFSAIVVGGEAAAPEPAPGPAGRAAMEGGTISKIALVLSGMSLLLALAALLRAGRRR</sequence>
<dbReference type="SUPFAM" id="SSF55961">
    <property type="entry name" value="Bet v1-like"/>
    <property type="match status" value="1"/>
</dbReference>
<dbReference type="Pfam" id="PF06240">
    <property type="entry name" value="COXG"/>
    <property type="match status" value="1"/>
</dbReference>
<reference evidence="2 3" key="1">
    <citation type="submission" date="2020-04" db="EMBL/GenBank/DDBJ databases">
        <title>Description of novel Gluconacetobacter.</title>
        <authorList>
            <person name="Sombolestani A."/>
        </authorList>
    </citation>
    <scope>NUCLEOTIDE SEQUENCE [LARGE SCALE GENOMIC DNA]</scope>
    <source>
        <strain evidence="2 3">LMG 27801</strain>
    </source>
</reference>
<comment type="caution">
    <text evidence="2">The sequence shown here is derived from an EMBL/GenBank/DDBJ whole genome shotgun (WGS) entry which is preliminary data.</text>
</comment>
<name>A0A7W4IW49_9PROT</name>
<dbReference type="EMBL" id="JABEQD010000014">
    <property type="protein sequence ID" value="MBB2169847.1"/>
    <property type="molecule type" value="Genomic_DNA"/>
</dbReference>
<dbReference type="CDD" id="cd05018">
    <property type="entry name" value="CoxG"/>
    <property type="match status" value="1"/>
</dbReference>
<dbReference type="AlphaFoldDB" id="A0A7W4IW49"/>
<evidence type="ECO:0000313" key="3">
    <source>
        <dbReference type="Proteomes" id="UP000559860"/>
    </source>
</evidence>
<dbReference type="Gene3D" id="3.30.530.20">
    <property type="match status" value="1"/>
</dbReference>
<feature type="transmembrane region" description="Helical" evidence="1">
    <location>
        <begin position="172"/>
        <end position="189"/>
    </location>
</feature>
<keyword evidence="1" id="KW-1133">Transmembrane helix</keyword>
<dbReference type="RefSeq" id="WP_182968848.1">
    <property type="nucleotide sequence ID" value="NZ_JABEQD010000014.1"/>
</dbReference>
<evidence type="ECO:0000256" key="1">
    <source>
        <dbReference type="SAM" id="Phobius"/>
    </source>
</evidence>
<protein>
    <submittedName>
        <fullName evidence="2">Carbon monoxide dehydrogenase subunit G</fullName>
    </submittedName>
</protein>